<accession>A0ABR3ZXP3</accession>
<dbReference type="Proteomes" id="UP001590950">
    <property type="component" value="Unassembled WGS sequence"/>
</dbReference>
<feature type="coiled-coil region" evidence="1">
    <location>
        <begin position="343"/>
        <end position="377"/>
    </location>
</feature>
<feature type="region of interest" description="Disordered" evidence="2">
    <location>
        <begin position="434"/>
        <end position="465"/>
    </location>
</feature>
<evidence type="ECO:0000256" key="1">
    <source>
        <dbReference type="SAM" id="Coils"/>
    </source>
</evidence>
<evidence type="ECO:0000313" key="4">
    <source>
        <dbReference type="Proteomes" id="UP001590950"/>
    </source>
</evidence>
<proteinExistence type="predicted"/>
<feature type="compositionally biased region" description="Basic and acidic residues" evidence="2">
    <location>
        <begin position="434"/>
        <end position="455"/>
    </location>
</feature>
<sequence length="465" mass="51124">MAQQERTMGPPVTSPNPMATSTGRQQNLSPVRQRPLGRASTFADVSSPLRHRRSSTFSDSTRQSIRSSTDDLLLPRATNQDLHSIHEPSHWQSLPLALALFPALGGLFFNNGSAIVTDLTLLVLAAIFLNWSVRLPWDWYVSAQSIRAEDARSFANVSSSDTIIEEGSEEDTESAQPGTNNADDKNTEQQSLGHQTSAAAELRVHELLALAACFLFPAVGAWLLHHIRYQLSRPSEGLVSNYNLTIFLLASELRPLSHLIKMVQARTLHLQRSVATNPEALSPASPKALSGLSIRLAELETHIADTTSNGSSSKPSSPDLITQIRKTFQPDLDALNRAVRRYEKRATLQTMQTESRLQELEKRMGDAITLAAAAERSSQSNRQRRGSSVGFMMEWVAAMAMLPIQIGWTVLTLPGKVIASLVGRMEGYVRQKIKKEMRTAGRGDSRVSSGSDKRRAPGRGQKKAM</sequence>
<organism evidence="3 4">
    <name type="scientific">Stereocaulon virgatum</name>
    <dbReference type="NCBI Taxonomy" id="373712"/>
    <lineage>
        <taxon>Eukaryota</taxon>
        <taxon>Fungi</taxon>
        <taxon>Dikarya</taxon>
        <taxon>Ascomycota</taxon>
        <taxon>Pezizomycotina</taxon>
        <taxon>Lecanoromycetes</taxon>
        <taxon>OSLEUM clade</taxon>
        <taxon>Lecanoromycetidae</taxon>
        <taxon>Lecanorales</taxon>
        <taxon>Lecanorineae</taxon>
        <taxon>Stereocaulaceae</taxon>
        <taxon>Stereocaulon</taxon>
    </lineage>
</organism>
<reference evidence="3 4" key="1">
    <citation type="submission" date="2024-09" db="EMBL/GenBank/DDBJ databases">
        <title>Rethinking Asexuality: The Enigmatic Case of Functional Sexual Genes in Lepraria (Stereocaulaceae).</title>
        <authorList>
            <person name="Doellman M."/>
            <person name="Sun Y."/>
            <person name="Barcenas-Pena A."/>
            <person name="Lumbsch H.T."/>
            <person name="Grewe F."/>
        </authorList>
    </citation>
    <scope>NUCLEOTIDE SEQUENCE [LARGE SCALE GENOMIC DNA]</scope>
    <source>
        <strain evidence="3 4">Mercado 3170</strain>
    </source>
</reference>
<feature type="compositionally biased region" description="Polar residues" evidence="2">
    <location>
        <begin position="15"/>
        <end position="30"/>
    </location>
</feature>
<dbReference type="EMBL" id="JBEFKJ010000032">
    <property type="protein sequence ID" value="KAL2038390.1"/>
    <property type="molecule type" value="Genomic_DNA"/>
</dbReference>
<feature type="region of interest" description="Disordered" evidence="2">
    <location>
        <begin position="1"/>
        <end position="63"/>
    </location>
</feature>
<feature type="region of interest" description="Disordered" evidence="2">
    <location>
        <begin position="165"/>
        <end position="194"/>
    </location>
</feature>
<feature type="compositionally biased region" description="Basic residues" evidence="2">
    <location>
        <begin position="456"/>
        <end position="465"/>
    </location>
</feature>
<name>A0ABR3ZXP3_9LECA</name>
<dbReference type="PANTHER" id="PTHR42032">
    <property type="entry name" value="YALI0E30679P"/>
    <property type="match status" value="1"/>
</dbReference>
<keyword evidence="1" id="KW-0175">Coiled coil</keyword>
<protein>
    <submittedName>
        <fullName evidence="3">Uncharacterized protein</fullName>
    </submittedName>
</protein>
<evidence type="ECO:0000313" key="3">
    <source>
        <dbReference type="EMBL" id="KAL2038390.1"/>
    </source>
</evidence>
<comment type="caution">
    <text evidence="3">The sequence shown here is derived from an EMBL/GenBank/DDBJ whole genome shotgun (WGS) entry which is preliminary data.</text>
</comment>
<keyword evidence="4" id="KW-1185">Reference proteome</keyword>
<gene>
    <name evidence="3" type="ORF">N7G274_008729</name>
</gene>
<evidence type="ECO:0000256" key="2">
    <source>
        <dbReference type="SAM" id="MobiDB-lite"/>
    </source>
</evidence>
<dbReference type="PANTHER" id="PTHR42032:SF1">
    <property type="entry name" value="YALI0E30679P"/>
    <property type="match status" value="1"/>
</dbReference>